<dbReference type="Pfam" id="PF17782">
    <property type="entry name" value="WHD_DprA"/>
    <property type="match status" value="1"/>
</dbReference>
<dbReference type="RefSeq" id="WP_213166798.1">
    <property type="nucleotide sequence ID" value="NZ_CP058559.1"/>
</dbReference>
<dbReference type="AlphaFoldDB" id="A0A7G9WCJ5"/>
<dbReference type="NCBIfam" id="TIGR00732">
    <property type="entry name" value="dprA"/>
    <property type="match status" value="1"/>
</dbReference>
<feature type="domain" description="DprA winged helix" evidence="3">
    <location>
        <begin position="305"/>
        <end position="352"/>
    </location>
</feature>
<comment type="similarity">
    <text evidence="1">Belongs to the DprA/Smf family.</text>
</comment>
<evidence type="ECO:0000256" key="1">
    <source>
        <dbReference type="ARBA" id="ARBA00006525"/>
    </source>
</evidence>
<dbReference type="InterPro" id="IPR041614">
    <property type="entry name" value="DprA_WH"/>
</dbReference>
<dbReference type="EMBL" id="CP058559">
    <property type="protein sequence ID" value="QNO16407.1"/>
    <property type="molecule type" value="Genomic_DNA"/>
</dbReference>
<evidence type="ECO:0000259" key="2">
    <source>
        <dbReference type="Pfam" id="PF02481"/>
    </source>
</evidence>
<proteinExistence type="inferred from homology"/>
<feature type="domain" description="Smf/DprA SLOG" evidence="2">
    <location>
        <begin position="79"/>
        <end position="287"/>
    </location>
</feature>
<reference evidence="4 5" key="1">
    <citation type="submission" date="2020-07" db="EMBL/GenBank/DDBJ databases">
        <title>Alkalicella. sp. LB2 genome.</title>
        <authorList>
            <person name="Postec A."/>
            <person name="Quemeneur M."/>
        </authorList>
    </citation>
    <scope>NUCLEOTIDE SEQUENCE [LARGE SCALE GENOMIC DNA]</scope>
    <source>
        <strain evidence="4 5">LB2</strain>
    </source>
</reference>
<dbReference type="KEGG" id="acae:HYG86_17315"/>
<sequence>MNQKEQLMLLLCYVPGIGGRKTDYVLNLVSSVEELKEKYDQVCTNLKLEKSIVQNFRIIMNNFNIEETILKYKEKNVMIITKENNLYPQSLKEIYDPPPVLFCKGNIELFQNNTLAIVGARKATWYGKNIAKEMGEYLSVSGFTVASGMARGIDASAHTGALRGKGSSIGVLGCGLDIIYPRQNQEIYSTMEENGLLISAYPLGTQPVAAHFPARNRIISGLSKGVIVVEAEERSGALITADFAMEQGRDVFAVPGNINSMLSRGTNKLIREGAIAVTSYPDILEEYNFQSQRSEGKNVISDVINLSDVEENILKNLQGQMVSLEYLLLTTGIGISELLANLITLEIKGLIKKAGNQMYQPLGKVDF</sequence>
<organism evidence="4 5">
    <name type="scientific">Alkalicella caledoniensis</name>
    <dbReference type="NCBI Taxonomy" id="2731377"/>
    <lineage>
        <taxon>Bacteria</taxon>
        <taxon>Bacillati</taxon>
        <taxon>Bacillota</taxon>
        <taxon>Clostridia</taxon>
        <taxon>Eubacteriales</taxon>
        <taxon>Proteinivoracaceae</taxon>
        <taxon>Alkalicella</taxon>
    </lineage>
</organism>
<dbReference type="InterPro" id="IPR057666">
    <property type="entry name" value="DrpA_SLOG"/>
</dbReference>
<dbReference type="PANTHER" id="PTHR43022:SF1">
    <property type="entry name" value="PROTEIN SMF"/>
    <property type="match status" value="1"/>
</dbReference>
<dbReference type="Gene3D" id="3.40.50.450">
    <property type="match status" value="1"/>
</dbReference>
<accession>A0A7G9WCJ5</accession>
<dbReference type="Pfam" id="PF02481">
    <property type="entry name" value="DNA_processg_A"/>
    <property type="match status" value="1"/>
</dbReference>
<keyword evidence="5" id="KW-1185">Reference proteome</keyword>
<protein>
    <submittedName>
        <fullName evidence="4">DNA-protecting protein DprA</fullName>
    </submittedName>
</protein>
<evidence type="ECO:0000313" key="5">
    <source>
        <dbReference type="Proteomes" id="UP000516160"/>
    </source>
</evidence>
<name>A0A7G9WCJ5_ALKCA</name>
<dbReference type="GO" id="GO:0009294">
    <property type="term" value="P:DNA-mediated transformation"/>
    <property type="evidence" value="ECO:0007669"/>
    <property type="project" value="InterPro"/>
</dbReference>
<dbReference type="PANTHER" id="PTHR43022">
    <property type="entry name" value="PROTEIN SMF"/>
    <property type="match status" value="1"/>
</dbReference>
<evidence type="ECO:0000259" key="3">
    <source>
        <dbReference type="Pfam" id="PF17782"/>
    </source>
</evidence>
<dbReference type="SUPFAM" id="SSF102405">
    <property type="entry name" value="MCP/YpsA-like"/>
    <property type="match status" value="1"/>
</dbReference>
<evidence type="ECO:0000313" key="4">
    <source>
        <dbReference type="EMBL" id="QNO16407.1"/>
    </source>
</evidence>
<dbReference type="Proteomes" id="UP000516160">
    <property type="component" value="Chromosome"/>
</dbReference>
<gene>
    <name evidence="4" type="primary">dprA</name>
    <name evidence="4" type="ORF">HYG86_17315</name>
</gene>
<dbReference type="InterPro" id="IPR003488">
    <property type="entry name" value="DprA"/>
</dbReference>